<dbReference type="Pfam" id="PF13912">
    <property type="entry name" value="zf-C2H2_6"/>
    <property type="match status" value="3"/>
</dbReference>
<dbReference type="PROSITE" id="PS00028">
    <property type="entry name" value="ZINC_FINGER_C2H2_1"/>
    <property type="match status" value="3"/>
</dbReference>
<dbReference type="Proteomes" id="UP001418222">
    <property type="component" value="Unassembled WGS sequence"/>
</dbReference>
<keyword evidence="1" id="KW-0863">Zinc-finger</keyword>
<dbReference type="AlphaFoldDB" id="A0AAP0GFD5"/>
<evidence type="ECO:0000256" key="2">
    <source>
        <dbReference type="SAM" id="MobiDB-lite"/>
    </source>
</evidence>
<evidence type="ECO:0000256" key="1">
    <source>
        <dbReference type="PROSITE-ProRule" id="PRU00042"/>
    </source>
</evidence>
<dbReference type="InterPro" id="IPR036236">
    <property type="entry name" value="Znf_C2H2_sf"/>
</dbReference>
<proteinExistence type="predicted"/>
<sequence>MDEELQNQEQQARLKHYCRICKKGFGCGRALGGHMRAHGITEDPAMPDSDEEPPIAGGAEWDHRPLDLPAGSKTLYALRPNASRVRGHRVCENCGKEFQSWKSFLDHGRCESDKDPDGDELSPPSSPHSAAWYKGKRSQRPKPCGNTPPANYLSAEDEDLAHSLVMLSSAEVDPVIFVAEPEESSASTSKEEEDPAFVIRCAAETTTPTRAKPPTAPITPPVPRGMFECKACKKVFTSHQALGGHRASHKKVKGCFAARLDLDPDPEDDVYQIGSSSAPPPATVPFIDENPHPPVSSAPLKKKSRVHECSICHRQFSSGQALGGHKRCHWITSSSGSTEIIPTTTVNLQHHKQEIGSTSGAHSQDFTLRPMLDSSDTLDLNLPAPADDLAGIPLRLDAPAAIYIEPPWDIDNKSKLAVYKSSNNDINNDDRKDMQASNPANLEDEAESKVEVAKLSDLKDMKVEEESSPWLQVGIGGSSATKDGRRSSNQPSCWDRRALVDWNPDQDDLLDDEI</sequence>
<dbReference type="PANTHER" id="PTHR47068:SF1">
    <property type="entry name" value="OS02G0659100 PROTEIN"/>
    <property type="match status" value="1"/>
</dbReference>
<keyword evidence="1" id="KW-0862">Zinc</keyword>
<accession>A0AAP0GFD5</accession>
<feature type="region of interest" description="Disordered" evidence="2">
    <location>
        <begin position="461"/>
        <end position="499"/>
    </location>
</feature>
<evidence type="ECO:0000313" key="4">
    <source>
        <dbReference type="EMBL" id="KAK8956894.1"/>
    </source>
</evidence>
<organism evidence="4 5">
    <name type="scientific">Platanthera zijinensis</name>
    <dbReference type="NCBI Taxonomy" id="2320716"/>
    <lineage>
        <taxon>Eukaryota</taxon>
        <taxon>Viridiplantae</taxon>
        <taxon>Streptophyta</taxon>
        <taxon>Embryophyta</taxon>
        <taxon>Tracheophyta</taxon>
        <taxon>Spermatophyta</taxon>
        <taxon>Magnoliopsida</taxon>
        <taxon>Liliopsida</taxon>
        <taxon>Asparagales</taxon>
        <taxon>Orchidaceae</taxon>
        <taxon>Orchidoideae</taxon>
        <taxon>Orchideae</taxon>
        <taxon>Orchidinae</taxon>
        <taxon>Platanthera</taxon>
    </lineage>
</organism>
<feature type="domain" description="C2H2-type" evidence="3">
    <location>
        <begin position="227"/>
        <end position="254"/>
    </location>
</feature>
<dbReference type="PROSITE" id="PS50157">
    <property type="entry name" value="ZINC_FINGER_C2H2_2"/>
    <property type="match status" value="4"/>
</dbReference>
<keyword evidence="5" id="KW-1185">Reference proteome</keyword>
<feature type="region of interest" description="Disordered" evidence="2">
    <location>
        <begin position="41"/>
        <end position="64"/>
    </location>
</feature>
<evidence type="ECO:0000313" key="5">
    <source>
        <dbReference type="Proteomes" id="UP001418222"/>
    </source>
</evidence>
<dbReference type="Gene3D" id="3.30.160.60">
    <property type="entry name" value="Classic Zinc Finger"/>
    <property type="match status" value="2"/>
</dbReference>
<comment type="caution">
    <text evidence="4">The sequence shown here is derived from an EMBL/GenBank/DDBJ whole genome shotgun (WGS) entry which is preliminary data.</text>
</comment>
<dbReference type="EMBL" id="JBBWWQ010000001">
    <property type="protein sequence ID" value="KAK8956894.1"/>
    <property type="molecule type" value="Genomic_DNA"/>
</dbReference>
<dbReference type="SUPFAM" id="SSF57667">
    <property type="entry name" value="beta-beta-alpha zinc fingers"/>
    <property type="match status" value="1"/>
</dbReference>
<name>A0AAP0GFD5_9ASPA</name>
<feature type="region of interest" description="Disordered" evidence="2">
    <location>
        <begin position="423"/>
        <end position="449"/>
    </location>
</feature>
<dbReference type="SMART" id="SM00355">
    <property type="entry name" value="ZnF_C2H2"/>
    <property type="match status" value="4"/>
</dbReference>
<protein>
    <submittedName>
        <fullName evidence="4">Zinc finger protein ZAT3</fullName>
    </submittedName>
</protein>
<reference evidence="4 5" key="1">
    <citation type="journal article" date="2022" name="Nat. Plants">
        <title>Genomes of leafy and leafless Platanthera orchids illuminate the evolution of mycoheterotrophy.</title>
        <authorList>
            <person name="Li M.H."/>
            <person name="Liu K.W."/>
            <person name="Li Z."/>
            <person name="Lu H.C."/>
            <person name="Ye Q.L."/>
            <person name="Zhang D."/>
            <person name="Wang J.Y."/>
            <person name="Li Y.F."/>
            <person name="Zhong Z.M."/>
            <person name="Liu X."/>
            <person name="Yu X."/>
            <person name="Liu D.K."/>
            <person name="Tu X.D."/>
            <person name="Liu B."/>
            <person name="Hao Y."/>
            <person name="Liao X.Y."/>
            <person name="Jiang Y.T."/>
            <person name="Sun W.H."/>
            <person name="Chen J."/>
            <person name="Chen Y.Q."/>
            <person name="Ai Y."/>
            <person name="Zhai J.W."/>
            <person name="Wu S.S."/>
            <person name="Zhou Z."/>
            <person name="Hsiao Y.Y."/>
            <person name="Wu W.L."/>
            <person name="Chen Y.Y."/>
            <person name="Lin Y.F."/>
            <person name="Hsu J.L."/>
            <person name="Li C.Y."/>
            <person name="Wang Z.W."/>
            <person name="Zhao X."/>
            <person name="Zhong W.Y."/>
            <person name="Ma X.K."/>
            <person name="Ma L."/>
            <person name="Huang J."/>
            <person name="Chen G.Z."/>
            <person name="Huang M.Z."/>
            <person name="Huang L."/>
            <person name="Peng D.H."/>
            <person name="Luo Y.B."/>
            <person name="Zou S.Q."/>
            <person name="Chen S.P."/>
            <person name="Lan S."/>
            <person name="Tsai W.C."/>
            <person name="Van de Peer Y."/>
            <person name="Liu Z.J."/>
        </authorList>
    </citation>
    <scope>NUCLEOTIDE SEQUENCE [LARGE SCALE GENOMIC DNA]</scope>
    <source>
        <strain evidence="4">Lor287</strain>
    </source>
</reference>
<gene>
    <name evidence="4" type="primary">ZAT3</name>
    <name evidence="4" type="ORF">KSP39_PZI000700</name>
</gene>
<evidence type="ECO:0000259" key="3">
    <source>
        <dbReference type="PROSITE" id="PS50157"/>
    </source>
</evidence>
<feature type="domain" description="C2H2-type" evidence="3">
    <location>
        <begin position="89"/>
        <end position="116"/>
    </location>
</feature>
<dbReference type="GO" id="GO:0008270">
    <property type="term" value="F:zinc ion binding"/>
    <property type="evidence" value="ECO:0007669"/>
    <property type="project" value="UniProtKB-KW"/>
</dbReference>
<keyword evidence="1" id="KW-0479">Metal-binding</keyword>
<feature type="domain" description="C2H2-type" evidence="3">
    <location>
        <begin position="307"/>
        <end position="329"/>
    </location>
</feature>
<dbReference type="InterPro" id="IPR013087">
    <property type="entry name" value="Znf_C2H2_type"/>
</dbReference>
<feature type="region of interest" description="Disordered" evidence="2">
    <location>
        <begin position="109"/>
        <end position="152"/>
    </location>
</feature>
<dbReference type="PANTHER" id="PTHR47068">
    <property type="entry name" value="OS02G0659100 PROTEIN"/>
    <property type="match status" value="1"/>
</dbReference>
<feature type="domain" description="C2H2-type" evidence="3">
    <location>
        <begin position="16"/>
        <end position="38"/>
    </location>
</feature>